<dbReference type="PANTHER" id="PTHR11825:SF44">
    <property type="entry name" value="BRANCHED-CHAIN-AMINO-ACID AMINOTRANSFERASE"/>
    <property type="match status" value="1"/>
</dbReference>
<comment type="catalytic activity">
    <reaction evidence="12 17">
        <text>L-valine + 2-oxoglutarate = 3-methyl-2-oxobutanoate + L-glutamate</text>
        <dbReference type="Rhea" id="RHEA:24813"/>
        <dbReference type="ChEBI" id="CHEBI:11851"/>
        <dbReference type="ChEBI" id="CHEBI:16810"/>
        <dbReference type="ChEBI" id="CHEBI:29985"/>
        <dbReference type="ChEBI" id="CHEBI:57762"/>
        <dbReference type="EC" id="2.6.1.42"/>
    </reaction>
</comment>
<proteinExistence type="inferred from homology"/>
<evidence type="ECO:0000313" key="18">
    <source>
        <dbReference type="EMBL" id="CAH0999493.1"/>
    </source>
</evidence>
<dbReference type="EMBL" id="CAKLPZ010000001">
    <property type="protein sequence ID" value="CAH0999493.1"/>
    <property type="molecule type" value="Genomic_DNA"/>
</dbReference>
<evidence type="ECO:0000256" key="3">
    <source>
        <dbReference type="ARBA" id="ARBA00004824"/>
    </source>
</evidence>
<keyword evidence="10 16" id="KW-0663">Pyridoxal phosphate</keyword>
<comment type="cofactor">
    <cofactor evidence="1 16">
        <name>pyridoxal 5'-phosphate</name>
        <dbReference type="ChEBI" id="CHEBI:597326"/>
    </cofactor>
</comment>
<evidence type="ECO:0000256" key="11">
    <source>
        <dbReference type="ARBA" id="ARBA00023304"/>
    </source>
</evidence>
<evidence type="ECO:0000256" key="7">
    <source>
        <dbReference type="ARBA" id="ARBA00022576"/>
    </source>
</evidence>
<comment type="pathway">
    <text evidence="4">Amino-acid biosynthesis; L-valine biosynthesis; L-valine from pyruvate: step 4/4.</text>
</comment>
<keyword evidence="9 17" id="KW-0808">Transferase</keyword>
<comment type="similarity">
    <text evidence="6 15">Belongs to the class-IV pyridoxal-phosphate-dependent aminotransferase family.</text>
</comment>
<name>A0ABM9AYW9_9BACT</name>
<evidence type="ECO:0000256" key="1">
    <source>
        <dbReference type="ARBA" id="ARBA00001933"/>
    </source>
</evidence>
<dbReference type="NCBIfam" id="TIGR01123">
    <property type="entry name" value="ilvE_II"/>
    <property type="match status" value="1"/>
</dbReference>
<dbReference type="PANTHER" id="PTHR11825">
    <property type="entry name" value="SUBGROUP IIII AMINOTRANSFERASE"/>
    <property type="match status" value="1"/>
</dbReference>
<evidence type="ECO:0000256" key="12">
    <source>
        <dbReference type="ARBA" id="ARBA00048212"/>
    </source>
</evidence>
<evidence type="ECO:0000256" key="13">
    <source>
        <dbReference type="ARBA" id="ARBA00048798"/>
    </source>
</evidence>
<keyword evidence="11 17" id="KW-0100">Branched-chain amino acid biosynthesis</keyword>
<dbReference type="PIRSF" id="PIRSF006468">
    <property type="entry name" value="BCAT1"/>
    <property type="match status" value="1"/>
</dbReference>
<dbReference type="NCBIfam" id="NF009897">
    <property type="entry name" value="PRK13357.1"/>
    <property type="match status" value="1"/>
</dbReference>
<organism evidence="18 19">
    <name type="scientific">Neolewinella maritima</name>
    <dbReference type="NCBI Taxonomy" id="1383882"/>
    <lineage>
        <taxon>Bacteria</taxon>
        <taxon>Pseudomonadati</taxon>
        <taxon>Bacteroidota</taxon>
        <taxon>Saprospiria</taxon>
        <taxon>Saprospirales</taxon>
        <taxon>Lewinellaceae</taxon>
        <taxon>Neolewinella</taxon>
    </lineage>
</organism>
<sequence>MTTTQIRTEHVQQSRLATVDFNDLPFGKIFSDHMFVSDYRDGEWTDDRIVPFGHLTMHPASMVLHYGQAIFEGMKASKHEDGTPLLLRPEEHAKRLNHSARRMMMAEYPEDRFVEAITQLVALDKDWIPPAAGSALYLRPYMYATDEFIGVRPSQTYRFCIFTAPVGPYYAKPVRLKVEQHYIRAVPGGTGEAKAAGNYAGSLRAVHEANEQGFDQVLWMGGPDMKEIQEVGTMNVFFVIDGEVVTPETDGAILKGITRKMFIQILKDKGIPVSERVITIDEVVRASEAGTLQEIFGAGTAAVVSHVSELQYGDQLLRVPPVEERKIGPMLKQHIDGLRVGRVADTHGWLVRV</sequence>
<evidence type="ECO:0000256" key="14">
    <source>
        <dbReference type="ARBA" id="ARBA00049229"/>
    </source>
</evidence>
<comment type="catalytic activity">
    <reaction evidence="13 17">
        <text>L-isoleucine + 2-oxoglutarate = (S)-3-methyl-2-oxopentanoate + L-glutamate</text>
        <dbReference type="Rhea" id="RHEA:24801"/>
        <dbReference type="ChEBI" id="CHEBI:16810"/>
        <dbReference type="ChEBI" id="CHEBI:29985"/>
        <dbReference type="ChEBI" id="CHEBI:35146"/>
        <dbReference type="ChEBI" id="CHEBI:58045"/>
        <dbReference type="EC" id="2.6.1.42"/>
    </reaction>
</comment>
<reference evidence="18" key="1">
    <citation type="submission" date="2021-12" db="EMBL/GenBank/DDBJ databases">
        <authorList>
            <person name="Rodrigo-Torres L."/>
            <person name="Arahal R. D."/>
            <person name="Lucena T."/>
        </authorList>
    </citation>
    <scope>NUCLEOTIDE SEQUENCE</scope>
    <source>
        <strain evidence="18">CECT 8419</strain>
    </source>
</reference>
<comment type="catalytic activity">
    <reaction evidence="14 17">
        <text>L-leucine + 2-oxoglutarate = 4-methyl-2-oxopentanoate + L-glutamate</text>
        <dbReference type="Rhea" id="RHEA:18321"/>
        <dbReference type="ChEBI" id="CHEBI:16810"/>
        <dbReference type="ChEBI" id="CHEBI:17865"/>
        <dbReference type="ChEBI" id="CHEBI:29985"/>
        <dbReference type="ChEBI" id="CHEBI:57427"/>
        <dbReference type="EC" id="2.6.1.42"/>
    </reaction>
</comment>
<dbReference type="SUPFAM" id="SSF56752">
    <property type="entry name" value="D-aminoacid aminotransferase-like PLP-dependent enzymes"/>
    <property type="match status" value="1"/>
</dbReference>
<keyword evidence="8 17" id="KW-0028">Amino-acid biosynthesis</keyword>
<dbReference type="InterPro" id="IPR018300">
    <property type="entry name" value="Aminotrans_IV_CS"/>
</dbReference>
<evidence type="ECO:0000256" key="9">
    <source>
        <dbReference type="ARBA" id="ARBA00022679"/>
    </source>
</evidence>
<dbReference type="InterPro" id="IPR033939">
    <property type="entry name" value="BCAT_family"/>
</dbReference>
<evidence type="ECO:0000256" key="6">
    <source>
        <dbReference type="ARBA" id="ARBA00009320"/>
    </source>
</evidence>
<dbReference type="Gene3D" id="3.30.470.10">
    <property type="match status" value="1"/>
</dbReference>
<evidence type="ECO:0000256" key="4">
    <source>
        <dbReference type="ARBA" id="ARBA00004931"/>
    </source>
</evidence>
<dbReference type="Pfam" id="PF01063">
    <property type="entry name" value="Aminotran_4"/>
    <property type="match status" value="1"/>
</dbReference>
<evidence type="ECO:0000256" key="2">
    <source>
        <dbReference type="ARBA" id="ARBA00003109"/>
    </source>
</evidence>
<evidence type="ECO:0000256" key="5">
    <source>
        <dbReference type="ARBA" id="ARBA00005072"/>
    </source>
</evidence>
<dbReference type="InterPro" id="IPR001544">
    <property type="entry name" value="Aminotrans_IV"/>
</dbReference>
<keyword evidence="19" id="KW-1185">Reference proteome</keyword>
<evidence type="ECO:0000313" key="19">
    <source>
        <dbReference type="Proteomes" id="UP000837803"/>
    </source>
</evidence>
<dbReference type="InterPro" id="IPR036038">
    <property type="entry name" value="Aminotransferase-like"/>
</dbReference>
<comment type="pathway">
    <text evidence="5">Amino-acid biosynthesis; L-leucine biosynthesis; L-leucine from 3-methyl-2-oxobutanoate: step 4/4.</text>
</comment>
<dbReference type="EC" id="2.6.1.42" evidence="17"/>
<comment type="caution">
    <text evidence="18">The sequence shown here is derived from an EMBL/GenBank/DDBJ whole genome shotgun (WGS) entry which is preliminary data.</text>
</comment>
<dbReference type="GO" id="GO:0004084">
    <property type="term" value="F:branched-chain-amino-acid transaminase activity"/>
    <property type="evidence" value="ECO:0007669"/>
    <property type="project" value="UniProtKB-EC"/>
</dbReference>
<evidence type="ECO:0000256" key="17">
    <source>
        <dbReference type="RuleBase" id="RU004517"/>
    </source>
</evidence>
<evidence type="ECO:0000256" key="10">
    <source>
        <dbReference type="ARBA" id="ARBA00022898"/>
    </source>
</evidence>
<dbReference type="InterPro" id="IPR043131">
    <property type="entry name" value="BCAT-like_N"/>
</dbReference>
<protein>
    <recommendedName>
        <fullName evidence="17">Branched-chain-amino-acid aminotransferase</fullName>
        <ecNumber evidence="17">2.6.1.42</ecNumber>
    </recommendedName>
</protein>
<dbReference type="InterPro" id="IPR043132">
    <property type="entry name" value="BCAT-like_C"/>
</dbReference>
<dbReference type="PROSITE" id="PS00770">
    <property type="entry name" value="AA_TRANSFER_CLASS_4"/>
    <property type="match status" value="1"/>
</dbReference>
<comment type="function">
    <text evidence="2">Acts on leucine, isoleucine and valine.</text>
</comment>
<evidence type="ECO:0000256" key="15">
    <source>
        <dbReference type="RuleBase" id="RU004106"/>
    </source>
</evidence>
<dbReference type="InterPro" id="IPR005786">
    <property type="entry name" value="B_amino_transII"/>
</dbReference>
<gene>
    <name evidence="18" type="primary">ilvK</name>
    <name evidence="18" type="ORF">LEM8419_00793</name>
</gene>
<dbReference type="Gene3D" id="3.20.10.10">
    <property type="entry name" value="D-amino Acid Aminotransferase, subunit A, domain 2"/>
    <property type="match status" value="1"/>
</dbReference>
<accession>A0ABM9AYW9</accession>
<keyword evidence="7 17" id="KW-0032">Aminotransferase</keyword>
<dbReference type="CDD" id="cd01557">
    <property type="entry name" value="BCAT_beta_family"/>
    <property type="match status" value="1"/>
</dbReference>
<dbReference type="RefSeq" id="WP_238749673.1">
    <property type="nucleotide sequence ID" value="NZ_CAKLPZ010000001.1"/>
</dbReference>
<comment type="pathway">
    <text evidence="3">Amino-acid biosynthesis; L-isoleucine biosynthesis; L-isoleucine from 2-oxobutanoate: step 4/4.</text>
</comment>
<evidence type="ECO:0000256" key="16">
    <source>
        <dbReference type="RuleBase" id="RU004516"/>
    </source>
</evidence>
<evidence type="ECO:0000256" key="8">
    <source>
        <dbReference type="ARBA" id="ARBA00022605"/>
    </source>
</evidence>
<dbReference type="Proteomes" id="UP000837803">
    <property type="component" value="Unassembled WGS sequence"/>
</dbReference>